<dbReference type="RefSeq" id="WP_204466497.1">
    <property type="nucleotide sequence ID" value="NZ_JAFBCV010000007.1"/>
</dbReference>
<accession>A0ABS2SUF3</accession>
<keyword evidence="3" id="KW-1185">Reference proteome</keyword>
<feature type="transmembrane region" description="Helical" evidence="1">
    <location>
        <begin position="38"/>
        <end position="57"/>
    </location>
</feature>
<reference evidence="2" key="1">
    <citation type="submission" date="2021-01" db="EMBL/GenBank/DDBJ databases">
        <title>Genomic Encyclopedia of Type Strains, Phase IV (KMG-IV): sequencing the most valuable type-strain genomes for metagenomic binning, comparative biology and taxonomic classification.</title>
        <authorList>
            <person name="Goeker M."/>
        </authorList>
    </citation>
    <scope>NUCLEOTIDE SEQUENCE</scope>
    <source>
        <strain evidence="2">DSM 21943</strain>
    </source>
</reference>
<evidence type="ECO:0000256" key="1">
    <source>
        <dbReference type="SAM" id="Phobius"/>
    </source>
</evidence>
<keyword evidence="1" id="KW-1133">Transmembrane helix</keyword>
<dbReference type="Pfam" id="PF05437">
    <property type="entry name" value="AzlD"/>
    <property type="match status" value="1"/>
</dbReference>
<proteinExistence type="predicted"/>
<keyword evidence="1" id="KW-0812">Transmembrane</keyword>
<feature type="transmembrane region" description="Helical" evidence="1">
    <location>
        <begin position="6"/>
        <end position="26"/>
    </location>
</feature>
<organism evidence="2 3">
    <name type="scientific">Shouchella xiaoxiensis</name>
    <dbReference type="NCBI Taxonomy" id="766895"/>
    <lineage>
        <taxon>Bacteria</taxon>
        <taxon>Bacillati</taxon>
        <taxon>Bacillota</taxon>
        <taxon>Bacilli</taxon>
        <taxon>Bacillales</taxon>
        <taxon>Bacillaceae</taxon>
        <taxon>Shouchella</taxon>
    </lineage>
</organism>
<keyword evidence="1" id="KW-0472">Membrane</keyword>
<dbReference type="InterPro" id="IPR008407">
    <property type="entry name" value="Brnchd-chn_aa_trnsp_AzlD"/>
</dbReference>
<name>A0ABS2SUF3_9BACI</name>
<feature type="transmembrane region" description="Helical" evidence="1">
    <location>
        <begin position="87"/>
        <end position="105"/>
    </location>
</feature>
<protein>
    <submittedName>
        <fullName evidence="2">Branched-subunit amino acid transport protein</fullName>
    </submittedName>
</protein>
<evidence type="ECO:0000313" key="2">
    <source>
        <dbReference type="EMBL" id="MBM7839183.1"/>
    </source>
</evidence>
<gene>
    <name evidence="2" type="ORF">JOC54_002454</name>
</gene>
<dbReference type="Proteomes" id="UP001179280">
    <property type="component" value="Unassembled WGS sequence"/>
</dbReference>
<comment type="caution">
    <text evidence="2">The sequence shown here is derived from an EMBL/GenBank/DDBJ whole genome shotgun (WGS) entry which is preliminary data.</text>
</comment>
<evidence type="ECO:0000313" key="3">
    <source>
        <dbReference type="Proteomes" id="UP001179280"/>
    </source>
</evidence>
<feature type="transmembrane region" description="Helical" evidence="1">
    <location>
        <begin position="63"/>
        <end position="82"/>
    </location>
</feature>
<sequence length="106" mass="11689">MNEQWLLIGLLAIVVFGIRVIGLEWLGKRTFPPLLKRFFYYVPIGIMTALLVKQVLVSHDSTSLALSLPVLTTCLGTGLSYFWTKRFLLSVVIGVVLGLAVRVGGL</sequence>
<dbReference type="EMBL" id="JAFBCV010000007">
    <property type="protein sequence ID" value="MBM7839183.1"/>
    <property type="molecule type" value="Genomic_DNA"/>
</dbReference>